<name>A0A154KPV6_9PROT</name>
<proteinExistence type="predicted"/>
<dbReference type="Proteomes" id="UP000219068">
    <property type="component" value="Unassembled WGS sequence"/>
</dbReference>
<evidence type="ECO:0000313" key="3">
    <source>
        <dbReference type="Proteomes" id="UP000219068"/>
    </source>
</evidence>
<evidence type="ECO:0000313" key="2">
    <source>
        <dbReference type="EMBL" id="SOB95286.1"/>
    </source>
</evidence>
<feature type="transmembrane region" description="Helical" evidence="1">
    <location>
        <begin position="12"/>
        <end position="31"/>
    </location>
</feature>
<protein>
    <submittedName>
        <fullName evidence="2">Uncharacterized protein</fullName>
    </submittedName>
</protein>
<keyword evidence="1" id="KW-1133">Transmembrane helix</keyword>
<dbReference type="EMBL" id="OBMM01000001">
    <property type="protein sequence ID" value="SOB95286.1"/>
    <property type="molecule type" value="Genomic_DNA"/>
</dbReference>
<keyword evidence="1" id="KW-0812">Transmembrane</keyword>
<accession>A0A154KPV6</accession>
<evidence type="ECO:0000256" key="1">
    <source>
        <dbReference type="SAM" id="Phobius"/>
    </source>
</evidence>
<gene>
    <name evidence="2" type="ORF">SAMN05428964_1011497</name>
</gene>
<dbReference type="RefSeq" id="WP_062952832.1">
    <property type="nucleotide sequence ID" value="NZ_JALLPZ010000001.1"/>
</dbReference>
<keyword evidence="1" id="KW-0472">Membrane</keyword>
<sequence length="60" mass="6701">MGDTMNLPYETNIIIALCIVGFCLLGVGYSFRDRGWGLALVWIGVITMMGPIAYRLLIMF</sequence>
<organism evidence="2 3">
    <name type="scientific">Thalassospira xiamenensis</name>
    <dbReference type="NCBI Taxonomy" id="220697"/>
    <lineage>
        <taxon>Bacteria</taxon>
        <taxon>Pseudomonadati</taxon>
        <taxon>Pseudomonadota</taxon>
        <taxon>Alphaproteobacteria</taxon>
        <taxon>Rhodospirillales</taxon>
        <taxon>Thalassospiraceae</taxon>
        <taxon>Thalassospira</taxon>
    </lineage>
</organism>
<feature type="transmembrane region" description="Helical" evidence="1">
    <location>
        <begin position="37"/>
        <end position="57"/>
    </location>
</feature>
<reference evidence="2 3" key="1">
    <citation type="submission" date="2017-08" db="EMBL/GenBank/DDBJ databases">
        <authorList>
            <person name="de Groot N.N."/>
        </authorList>
    </citation>
    <scope>NUCLEOTIDE SEQUENCE [LARGE SCALE GENOMIC DNA]</scope>
    <source>
        <strain evidence="2 3">USBA 78</strain>
    </source>
</reference>
<dbReference type="AlphaFoldDB" id="A0A154KPV6"/>